<dbReference type="InterPro" id="IPR013658">
    <property type="entry name" value="SGL"/>
</dbReference>
<proteinExistence type="predicted"/>
<feature type="domain" description="SMP-30/Gluconolactonase/LRE-like region" evidence="2">
    <location>
        <begin position="9"/>
        <end position="168"/>
    </location>
</feature>
<dbReference type="EMBL" id="JBHTHZ010000005">
    <property type="protein sequence ID" value="MFD0793764.1"/>
    <property type="molecule type" value="Genomic_DNA"/>
</dbReference>
<dbReference type="InterPro" id="IPR011042">
    <property type="entry name" value="6-blade_b-propeller_TolB-like"/>
</dbReference>
<dbReference type="Proteomes" id="UP001597010">
    <property type="component" value="Unassembled WGS sequence"/>
</dbReference>
<reference evidence="4" key="1">
    <citation type="journal article" date="2019" name="Int. J. Syst. Evol. Microbiol.">
        <title>The Global Catalogue of Microorganisms (GCM) 10K type strain sequencing project: providing services to taxonomists for standard genome sequencing and annotation.</title>
        <authorList>
            <consortium name="The Broad Institute Genomics Platform"/>
            <consortium name="The Broad Institute Genome Sequencing Center for Infectious Disease"/>
            <person name="Wu L."/>
            <person name="Ma J."/>
        </authorList>
    </citation>
    <scope>NUCLEOTIDE SEQUENCE [LARGE SCALE GENOMIC DNA]</scope>
    <source>
        <strain evidence="4">CCUG 61484</strain>
    </source>
</reference>
<evidence type="ECO:0000313" key="3">
    <source>
        <dbReference type="EMBL" id="MFD0793764.1"/>
    </source>
</evidence>
<dbReference type="Pfam" id="PF08450">
    <property type="entry name" value="SGL"/>
    <property type="match status" value="1"/>
</dbReference>
<sequence length="182" mass="20348">MLTAYEGKLFNGPNDLWIDQKDNIYFTDPYYQRDYWARTKPDLSKQSVYVLLKGKSKPVLLDSTLKQPNGIVGSPDGKTLYVADIGDGKIYKYAINPNGLLSDRQLFFNKGADGITLDERGNLYLAGNGVTVINTKGQEIAHIDIPEPWTSNLCFGGKNRDKLFITASKAVYIMQMNVKGVE</sequence>
<protein>
    <submittedName>
        <fullName evidence="3">SMP-30/gluconolactonase/LRE family protein</fullName>
    </submittedName>
</protein>
<gene>
    <name evidence="3" type="ORF">ACFQZX_09050</name>
</gene>
<keyword evidence="4" id="KW-1185">Reference proteome</keyword>
<evidence type="ECO:0000256" key="1">
    <source>
        <dbReference type="ARBA" id="ARBA00022801"/>
    </source>
</evidence>
<dbReference type="RefSeq" id="WP_377114033.1">
    <property type="nucleotide sequence ID" value="NZ_JBHTHZ010000005.1"/>
</dbReference>
<evidence type="ECO:0000313" key="4">
    <source>
        <dbReference type="Proteomes" id="UP001597010"/>
    </source>
</evidence>
<dbReference type="PANTHER" id="PTHR47572">
    <property type="entry name" value="LIPOPROTEIN-RELATED"/>
    <property type="match status" value="1"/>
</dbReference>
<organism evidence="3 4">
    <name type="scientific">Mucilaginibacter litoreus</name>
    <dbReference type="NCBI Taxonomy" id="1048221"/>
    <lineage>
        <taxon>Bacteria</taxon>
        <taxon>Pseudomonadati</taxon>
        <taxon>Bacteroidota</taxon>
        <taxon>Sphingobacteriia</taxon>
        <taxon>Sphingobacteriales</taxon>
        <taxon>Sphingobacteriaceae</taxon>
        <taxon>Mucilaginibacter</taxon>
    </lineage>
</organism>
<dbReference type="SUPFAM" id="SSF63829">
    <property type="entry name" value="Calcium-dependent phosphotriesterase"/>
    <property type="match status" value="1"/>
</dbReference>
<evidence type="ECO:0000259" key="2">
    <source>
        <dbReference type="Pfam" id="PF08450"/>
    </source>
</evidence>
<name>A0ABW3ASD3_9SPHI</name>
<keyword evidence="1" id="KW-0378">Hydrolase</keyword>
<dbReference type="PANTHER" id="PTHR47572:SF4">
    <property type="entry name" value="LACTONASE DRP35"/>
    <property type="match status" value="1"/>
</dbReference>
<comment type="caution">
    <text evidence="3">The sequence shown here is derived from an EMBL/GenBank/DDBJ whole genome shotgun (WGS) entry which is preliminary data.</text>
</comment>
<dbReference type="InterPro" id="IPR051262">
    <property type="entry name" value="SMP-30/CGR1_Lactonase"/>
</dbReference>
<dbReference type="Gene3D" id="2.120.10.30">
    <property type="entry name" value="TolB, C-terminal domain"/>
    <property type="match status" value="1"/>
</dbReference>
<accession>A0ABW3ASD3</accession>